<dbReference type="OMA" id="GHNFQIV"/>
<evidence type="ECO:0000256" key="2">
    <source>
        <dbReference type="ARBA" id="ARBA00022723"/>
    </source>
</evidence>
<dbReference type="InterPro" id="IPR011706">
    <property type="entry name" value="Cu-oxidase_C"/>
</dbReference>
<dbReference type="InterPro" id="IPR002355">
    <property type="entry name" value="Cu_oxidase_Cu_BS"/>
</dbReference>
<name>A0A553P867_TIGCA</name>
<dbReference type="InterPro" id="IPR045087">
    <property type="entry name" value="Cu-oxidase_fam"/>
</dbReference>
<dbReference type="Proteomes" id="UP000318571">
    <property type="component" value="Chromosome 3"/>
</dbReference>
<dbReference type="AlphaFoldDB" id="A0A553P867"/>
<gene>
    <name evidence="9" type="ORF">TCAL_12804</name>
</gene>
<dbReference type="EMBL" id="VCGU01000007">
    <property type="protein sequence ID" value="TRY73881.1"/>
    <property type="molecule type" value="Genomic_DNA"/>
</dbReference>
<dbReference type="FunFam" id="2.60.40.420:FF:000045">
    <property type="entry name" value="Laccase 2"/>
    <property type="match status" value="1"/>
</dbReference>
<evidence type="ECO:0008006" key="11">
    <source>
        <dbReference type="Google" id="ProtNLM"/>
    </source>
</evidence>
<comment type="caution">
    <text evidence="9">The sequence shown here is derived from an EMBL/GenBank/DDBJ whole genome shotgun (WGS) entry which is preliminary data.</text>
</comment>
<keyword evidence="5" id="KW-1133">Transmembrane helix</keyword>
<evidence type="ECO:0000259" key="6">
    <source>
        <dbReference type="Pfam" id="PF00394"/>
    </source>
</evidence>
<dbReference type="Gene3D" id="2.60.40.420">
    <property type="entry name" value="Cupredoxins - blue copper proteins"/>
    <property type="match status" value="3"/>
</dbReference>
<comment type="similarity">
    <text evidence="1">Belongs to the multicopper oxidase family.</text>
</comment>
<keyword evidence="4" id="KW-0186">Copper</keyword>
<evidence type="ECO:0000256" key="3">
    <source>
        <dbReference type="ARBA" id="ARBA00023002"/>
    </source>
</evidence>
<dbReference type="GO" id="GO:0016491">
    <property type="term" value="F:oxidoreductase activity"/>
    <property type="evidence" value="ECO:0007669"/>
    <property type="project" value="UniProtKB-KW"/>
</dbReference>
<dbReference type="CDD" id="cd13905">
    <property type="entry name" value="CuRO_3_tcLLC2_insect_like"/>
    <property type="match status" value="1"/>
</dbReference>
<dbReference type="STRING" id="6832.A0A553P867"/>
<evidence type="ECO:0000313" key="10">
    <source>
        <dbReference type="Proteomes" id="UP000318571"/>
    </source>
</evidence>
<evidence type="ECO:0000259" key="7">
    <source>
        <dbReference type="Pfam" id="PF07731"/>
    </source>
</evidence>
<dbReference type="PROSITE" id="PS00080">
    <property type="entry name" value="MULTICOPPER_OXIDASE2"/>
    <property type="match status" value="1"/>
</dbReference>
<evidence type="ECO:0000313" key="9">
    <source>
        <dbReference type="EMBL" id="TRY73881.1"/>
    </source>
</evidence>
<keyword evidence="10" id="KW-1185">Reference proteome</keyword>
<keyword evidence="2" id="KW-0479">Metal-binding</keyword>
<keyword evidence="3" id="KW-0560">Oxidoreductase</keyword>
<accession>A0A553P867</accession>
<dbReference type="GO" id="GO:0005507">
    <property type="term" value="F:copper ion binding"/>
    <property type="evidence" value="ECO:0007669"/>
    <property type="project" value="InterPro"/>
</dbReference>
<protein>
    <recommendedName>
        <fullName evidence="11">Plastocyanin-like domain-containing protein</fullName>
    </recommendedName>
</protein>
<dbReference type="Pfam" id="PF00394">
    <property type="entry name" value="Cu-oxidase"/>
    <property type="match status" value="1"/>
</dbReference>
<dbReference type="InterPro" id="IPR008972">
    <property type="entry name" value="Cupredoxin"/>
</dbReference>
<dbReference type="FunFam" id="2.60.40.420:FF:000031">
    <property type="entry name" value="Laccase-2 isoform A"/>
    <property type="match status" value="1"/>
</dbReference>
<dbReference type="PANTHER" id="PTHR11709:SF394">
    <property type="entry name" value="FI03373P-RELATED"/>
    <property type="match status" value="1"/>
</dbReference>
<dbReference type="InterPro" id="IPR001117">
    <property type="entry name" value="Cu-oxidase_2nd"/>
</dbReference>
<feature type="transmembrane region" description="Helical" evidence="5">
    <location>
        <begin position="18"/>
        <end position="43"/>
    </location>
</feature>
<organism evidence="9 10">
    <name type="scientific">Tigriopus californicus</name>
    <name type="common">Marine copepod</name>
    <dbReference type="NCBI Taxonomy" id="6832"/>
    <lineage>
        <taxon>Eukaryota</taxon>
        <taxon>Metazoa</taxon>
        <taxon>Ecdysozoa</taxon>
        <taxon>Arthropoda</taxon>
        <taxon>Crustacea</taxon>
        <taxon>Multicrustacea</taxon>
        <taxon>Hexanauplia</taxon>
        <taxon>Copepoda</taxon>
        <taxon>Harpacticoida</taxon>
        <taxon>Harpacticidae</taxon>
        <taxon>Tigriopus</taxon>
    </lineage>
</organism>
<feature type="domain" description="Plastocyanin-like" evidence="8">
    <location>
        <begin position="110"/>
        <end position="223"/>
    </location>
</feature>
<keyword evidence="5" id="KW-0812">Transmembrane</keyword>
<evidence type="ECO:0000256" key="5">
    <source>
        <dbReference type="SAM" id="Phobius"/>
    </source>
</evidence>
<feature type="domain" description="Plastocyanin-like" evidence="6">
    <location>
        <begin position="238"/>
        <end position="391"/>
    </location>
</feature>
<evidence type="ECO:0000259" key="8">
    <source>
        <dbReference type="Pfam" id="PF07732"/>
    </source>
</evidence>
<dbReference type="CDD" id="cd13884">
    <property type="entry name" value="CuRO_2_tcLCC_insect_like"/>
    <property type="match status" value="1"/>
</dbReference>
<dbReference type="OrthoDB" id="2121828at2759"/>
<reference evidence="9 10" key="1">
    <citation type="journal article" date="2018" name="Nat. Ecol. Evol.">
        <title>Genomic signatures of mitonuclear coevolution across populations of Tigriopus californicus.</title>
        <authorList>
            <person name="Barreto F.S."/>
            <person name="Watson E.T."/>
            <person name="Lima T.G."/>
            <person name="Willett C.S."/>
            <person name="Edmands S."/>
            <person name="Li W."/>
            <person name="Burton R.S."/>
        </authorList>
    </citation>
    <scope>NUCLEOTIDE SEQUENCE [LARGE SCALE GENOMIC DNA]</scope>
    <source>
        <strain evidence="9 10">San Diego</strain>
    </source>
</reference>
<keyword evidence="5" id="KW-0472">Membrane</keyword>
<proteinExistence type="inferred from homology"/>
<dbReference type="CDD" id="cd13858">
    <property type="entry name" value="CuRO_1_tcLCC2_insect_like"/>
    <property type="match status" value="1"/>
</dbReference>
<dbReference type="Pfam" id="PF07731">
    <property type="entry name" value="Cu-oxidase_2"/>
    <property type="match status" value="1"/>
</dbReference>
<sequence>MLFGAISQGVKDFLKRHVILMLVVNAVQLGMVAILLASVLGALPFGNGLNGADNDDLALNPKPIVHECDRVCVEDEKPKECYYEFKIELFNTLSKACWDCPLNLTDCDREHCISADGVERGIIVVNRMMPGPMVAVCQGDKVIVDVINHLHTEVTSMHFHGEHMNGYQYMDGVPHITQCPINPASKFRYSFEAVVPGTHFYHSHNSFQRGDGAFGPYIVREKASHDAHRSLYDHDLSEHVIFPQEWFHISSREAFVLHHWDTGKNKADNILINGKGRFQKYINNNREEVATPNEVFHVVEGQRYRFRVINPGFTLCPIQVSVDDHELVMIASDGADTQPLPVKSFVLAAGERYDFILEANQTPGTYLMRFGGLFDCAPTEAHGVALLHYEGTFLESLTNDTNYEDSINIVGPVLGPVNYAPYNPFDFKSDMVPINRMKGIPRNCQPFGSETSLAEENMSDILKRSADLYSSCERPADLRQEKADKIFYLGFDLFAKDNPHYHDEDLYSYDNAQGGNKLRTPQINNVTLLHPSRPVLTQESGIDPDSFCDDETLKTRDCGESEFCECIYVLRVDLNDIVEFVMIDEGVPYDVSHPFHLHGHAFHVVAMERHVANESHFGPKPFPGNWLNKQVVIDMDQKGLIERNLIDPPLKDVATVPDGGFTIFRFQADNPGYWLFHCHMSWHNHLGMGFVLKVGDLDKDLPRVPQNFPTCGDFP</sequence>
<evidence type="ECO:0000256" key="1">
    <source>
        <dbReference type="ARBA" id="ARBA00010609"/>
    </source>
</evidence>
<feature type="domain" description="Plastocyanin-like" evidence="7">
    <location>
        <begin position="549"/>
        <end position="695"/>
    </location>
</feature>
<dbReference type="InterPro" id="IPR011707">
    <property type="entry name" value="Cu-oxidase-like_N"/>
</dbReference>
<dbReference type="SUPFAM" id="SSF49503">
    <property type="entry name" value="Cupredoxins"/>
    <property type="match status" value="3"/>
</dbReference>
<dbReference type="PANTHER" id="PTHR11709">
    <property type="entry name" value="MULTI-COPPER OXIDASE"/>
    <property type="match status" value="1"/>
</dbReference>
<dbReference type="Pfam" id="PF07732">
    <property type="entry name" value="Cu-oxidase_3"/>
    <property type="match status" value="1"/>
</dbReference>
<dbReference type="GO" id="GO:0006826">
    <property type="term" value="P:iron ion transport"/>
    <property type="evidence" value="ECO:0007669"/>
    <property type="project" value="TreeGrafter"/>
</dbReference>
<evidence type="ECO:0000256" key="4">
    <source>
        <dbReference type="ARBA" id="ARBA00023008"/>
    </source>
</evidence>
<dbReference type="GO" id="GO:0005886">
    <property type="term" value="C:plasma membrane"/>
    <property type="evidence" value="ECO:0007669"/>
    <property type="project" value="TreeGrafter"/>
</dbReference>